<dbReference type="SUPFAM" id="SSF50447">
    <property type="entry name" value="Translation proteins"/>
    <property type="match status" value="1"/>
</dbReference>
<evidence type="ECO:0000256" key="5">
    <source>
        <dbReference type="ARBA" id="ARBA00035530"/>
    </source>
</evidence>
<keyword evidence="8" id="KW-1185">Reference proteome</keyword>
<dbReference type="OMA" id="YRTNKHH"/>
<dbReference type="PROSITE" id="PS01105">
    <property type="entry name" value="RIBOSOMAL_L35AE"/>
    <property type="match status" value="1"/>
</dbReference>
<keyword evidence="2" id="KW-0689">Ribosomal protein</keyword>
<dbReference type="GO" id="GO:0005840">
    <property type="term" value="C:ribosome"/>
    <property type="evidence" value="ECO:0007669"/>
    <property type="project" value="UniProtKB-KW"/>
</dbReference>
<gene>
    <name evidence="7" type="ORF">RDWZM_001577</name>
</gene>
<dbReference type="InterPro" id="IPR018266">
    <property type="entry name" value="Ribosomal_eL33_CS"/>
</dbReference>
<protein>
    <recommendedName>
        <fullName evidence="4">Large ribosomal subunit protein eL33</fullName>
    </recommendedName>
    <alternativeName>
        <fullName evidence="5">60S ribosomal protein L35a</fullName>
    </alternativeName>
</protein>
<dbReference type="InterPro" id="IPR001780">
    <property type="entry name" value="Ribosomal_eL33"/>
</dbReference>
<dbReference type="Proteomes" id="UP001142055">
    <property type="component" value="Chromosome 1"/>
</dbReference>
<feature type="region of interest" description="Disordered" evidence="6">
    <location>
        <begin position="1"/>
        <end position="41"/>
    </location>
</feature>
<evidence type="ECO:0000256" key="3">
    <source>
        <dbReference type="ARBA" id="ARBA00023274"/>
    </source>
</evidence>
<evidence type="ECO:0000256" key="1">
    <source>
        <dbReference type="ARBA" id="ARBA00009269"/>
    </source>
</evidence>
<sequence>MPEDKKPAPAKAKKAPTTTTPAAPVAKVAEKKVKRQRISNPATPGRLYVKGVFTGYKRSLRNQYENTALLKLEGVNKRGEVPFYLGKRVAFVYKAKTKKPVPRRPGKKSTFRIIWGKITRPHGNSGAVRAKFHKNLPSKAMGRRVRVMLYPSRI</sequence>
<evidence type="ECO:0000313" key="8">
    <source>
        <dbReference type="Proteomes" id="UP001142055"/>
    </source>
</evidence>
<dbReference type="InterPro" id="IPR038661">
    <property type="entry name" value="Ribosomal_eL33_sf"/>
</dbReference>
<dbReference type="GO" id="GO:0003735">
    <property type="term" value="F:structural constituent of ribosome"/>
    <property type="evidence" value="ECO:0007669"/>
    <property type="project" value="InterPro"/>
</dbReference>
<dbReference type="InterPro" id="IPR009000">
    <property type="entry name" value="Transl_B-barrel_sf"/>
</dbReference>
<dbReference type="FunFam" id="2.40.10.190:FF:000001">
    <property type="entry name" value="60S ribosomal protein L35a"/>
    <property type="match status" value="1"/>
</dbReference>
<keyword evidence="3" id="KW-0687">Ribonucleoprotein</keyword>
<evidence type="ECO:0000256" key="2">
    <source>
        <dbReference type="ARBA" id="ARBA00022980"/>
    </source>
</evidence>
<comment type="caution">
    <text evidence="7">The sequence shown here is derived from an EMBL/GenBank/DDBJ whole genome shotgun (WGS) entry which is preliminary data.</text>
</comment>
<dbReference type="HAMAP" id="MF_00573">
    <property type="entry name" value="Ribosomal_eL33"/>
    <property type="match status" value="1"/>
</dbReference>
<feature type="compositionally biased region" description="Low complexity" evidence="6">
    <location>
        <begin position="15"/>
        <end position="27"/>
    </location>
</feature>
<evidence type="ECO:0000256" key="6">
    <source>
        <dbReference type="SAM" id="MobiDB-lite"/>
    </source>
</evidence>
<dbReference type="Gene3D" id="2.40.10.190">
    <property type="entry name" value="translation elongation factor selb, chain A, domain 4"/>
    <property type="match status" value="1"/>
</dbReference>
<reference evidence="7" key="1">
    <citation type="submission" date="2022-12" db="EMBL/GenBank/DDBJ databases">
        <title>Genome assemblies of Blomia tropicalis.</title>
        <authorList>
            <person name="Cui Y."/>
        </authorList>
    </citation>
    <scope>NUCLEOTIDE SEQUENCE</scope>
    <source>
        <tissue evidence="7">Adult mites</tissue>
    </source>
</reference>
<comment type="similarity">
    <text evidence="1">Belongs to the eukaryotic ribosomal protein eL33 family.</text>
</comment>
<name>A0A9Q0MEG9_BLOTA</name>
<dbReference type="GO" id="GO:1990904">
    <property type="term" value="C:ribonucleoprotein complex"/>
    <property type="evidence" value="ECO:0007669"/>
    <property type="project" value="UniProtKB-KW"/>
</dbReference>
<organism evidence="7 8">
    <name type="scientific">Blomia tropicalis</name>
    <name type="common">Mite</name>
    <dbReference type="NCBI Taxonomy" id="40697"/>
    <lineage>
        <taxon>Eukaryota</taxon>
        <taxon>Metazoa</taxon>
        <taxon>Ecdysozoa</taxon>
        <taxon>Arthropoda</taxon>
        <taxon>Chelicerata</taxon>
        <taxon>Arachnida</taxon>
        <taxon>Acari</taxon>
        <taxon>Acariformes</taxon>
        <taxon>Sarcoptiformes</taxon>
        <taxon>Astigmata</taxon>
        <taxon>Glycyphagoidea</taxon>
        <taxon>Echimyopodidae</taxon>
        <taxon>Blomia</taxon>
    </lineage>
</organism>
<evidence type="ECO:0000256" key="4">
    <source>
        <dbReference type="ARBA" id="ARBA00035228"/>
    </source>
</evidence>
<evidence type="ECO:0000313" key="7">
    <source>
        <dbReference type="EMBL" id="KAJ6223032.1"/>
    </source>
</evidence>
<dbReference type="GO" id="GO:0006412">
    <property type="term" value="P:translation"/>
    <property type="evidence" value="ECO:0007669"/>
    <property type="project" value="InterPro"/>
</dbReference>
<proteinExistence type="inferred from homology"/>
<dbReference type="Pfam" id="PF01247">
    <property type="entry name" value="Ribosomal_L35Ae"/>
    <property type="match status" value="1"/>
</dbReference>
<dbReference type="PANTHER" id="PTHR10902">
    <property type="entry name" value="60S RIBOSOMAL PROTEIN L35A"/>
    <property type="match status" value="1"/>
</dbReference>
<dbReference type="EMBL" id="JAPWDV010000001">
    <property type="protein sequence ID" value="KAJ6223032.1"/>
    <property type="molecule type" value="Genomic_DNA"/>
</dbReference>
<dbReference type="AlphaFoldDB" id="A0A9Q0MEG9"/>
<dbReference type="OrthoDB" id="1166329at2759"/>
<accession>A0A9Q0MEG9</accession>